<keyword evidence="3" id="KW-0378">Hydrolase</keyword>
<dbReference type="SMART" id="SM00175">
    <property type="entry name" value="RAB"/>
    <property type="match status" value="1"/>
</dbReference>
<evidence type="ECO:0000256" key="2">
    <source>
        <dbReference type="ARBA" id="ARBA00011984"/>
    </source>
</evidence>
<keyword evidence="6" id="KW-1185">Reference proteome</keyword>
<evidence type="ECO:0000313" key="6">
    <source>
        <dbReference type="Proteomes" id="UP000230750"/>
    </source>
</evidence>
<dbReference type="SMART" id="SM00174">
    <property type="entry name" value="RHO"/>
    <property type="match status" value="1"/>
</dbReference>
<dbReference type="PROSITE" id="PS51421">
    <property type="entry name" value="RAS"/>
    <property type="match status" value="1"/>
</dbReference>
<dbReference type="GO" id="GO:0005525">
    <property type="term" value="F:GTP binding"/>
    <property type="evidence" value="ECO:0007669"/>
    <property type="project" value="InterPro"/>
</dbReference>
<comment type="catalytic activity">
    <reaction evidence="4">
        <text>GTP + H2O = GDP + phosphate + H(+)</text>
        <dbReference type="Rhea" id="RHEA:19669"/>
        <dbReference type="ChEBI" id="CHEBI:15377"/>
        <dbReference type="ChEBI" id="CHEBI:15378"/>
        <dbReference type="ChEBI" id="CHEBI:37565"/>
        <dbReference type="ChEBI" id="CHEBI:43474"/>
        <dbReference type="ChEBI" id="CHEBI:58189"/>
        <dbReference type="EC" id="3.6.5.2"/>
    </reaction>
</comment>
<dbReference type="PROSITE" id="PS51419">
    <property type="entry name" value="RAB"/>
    <property type="match status" value="1"/>
</dbReference>
<dbReference type="OrthoDB" id="18798at2759"/>
<name>A0A2G8JYG4_STIJA</name>
<feature type="non-terminal residue" evidence="5">
    <location>
        <position position="1"/>
    </location>
</feature>
<evidence type="ECO:0000256" key="1">
    <source>
        <dbReference type="ARBA" id="ARBA00008344"/>
    </source>
</evidence>
<dbReference type="Proteomes" id="UP000230750">
    <property type="component" value="Unassembled WGS sequence"/>
</dbReference>
<dbReference type="InterPro" id="IPR051065">
    <property type="entry name" value="Ras-related_GTPase"/>
</dbReference>
<dbReference type="InterPro" id="IPR001806">
    <property type="entry name" value="Small_GTPase"/>
</dbReference>
<reference evidence="5 6" key="1">
    <citation type="journal article" date="2017" name="PLoS Biol.">
        <title>The sea cucumber genome provides insights into morphological evolution and visceral regeneration.</title>
        <authorList>
            <person name="Zhang X."/>
            <person name="Sun L."/>
            <person name="Yuan J."/>
            <person name="Sun Y."/>
            <person name="Gao Y."/>
            <person name="Zhang L."/>
            <person name="Li S."/>
            <person name="Dai H."/>
            <person name="Hamel J.F."/>
            <person name="Liu C."/>
            <person name="Yu Y."/>
            <person name="Liu S."/>
            <person name="Lin W."/>
            <person name="Guo K."/>
            <person name="Jin S."/>
            <person name="Xu P."/>
            <person name="Storey K.B."/>
            <person name="Huan P."/>
            <person name="Zhang T."/>
            <person name="Zhou Y."/>
            <person name="Zhang J."/>
            <person name="Lin C."/>
            <person name="Li X."/>
            <person name="Xing L."/>
            <person name="Huo D."/>
            <person name="Sun M."/>
            <person name="Wang L."/>
            <person name="Mercier A."/>
            <person name="Li F."/>
            <person name="Yang H."/>
            <person name="Xiang J."/>
        </authorList>
    </citation>
    <scope>NUCLEOTIDE SEQUENCE [LARGE SCALE GENOMIC DNA]</scope>
    <source>
        <strain evidence="5">Shaxun</strain>
        <tissue evidence="5">Muscle</tissue>
    </source>
</reference>
<dbReference type="EC" id="3.6.5.2" evidence="2"/>
<evidence type="ECO:0000256" key="4">
    <source>
        <dbReference type="ARBA" id="ARBA00048098"/>
    </source>
</evidence>
<dbReference type="SUPFAM" id="SSF52540">
    <property type="entry name" value="P-loop containing nucleoside triphosphate hydrolases"/>
    <property type="match status" value="1"/>
</dbReference>
<protein>
    <recommendedName>
        <fullName evidence="2">small monomeric GTPase</fullName>
        <ecNumber evidence="2">3.6.5.2</ecNumber>
    </recommendedName>
</protein>
<organism evidence="5 6">
    <name type="scientific">Stichopus japonicus</name>
    <name type="common">Sea cucumber</name>
    <dbReference type="NCBI Taxonomy" id="307972"/>
    <lineage>
        <taxon>Eukaryota</taxon>
        <taxon>Metazoa</taxon>
        <taxon>Echinodermata</taxon>
        <taxon>Eleutherozoa</taxon>
        <taxon>Echinozoa</taxon>
        <taxon>Holothuroidea</taxon>
        <taxon>Aspidochirotacea</taxon>
        <taxon>Aspidochirotida</taxon>
        <taxon>Stichopodidae</taxon>
        <taxon>Apostichopus</taxon>
    </lineage>
</organism>
<sequence>LVVRFLTHRFIGDYDPNLESVYTHQTRVDDQTVYITILDTAGDLDENNPLRLEQFKTSDAFLYVFSVTDRKSFDYLKTRVTCHSSVKREGEKSPPILLIGNKKDLCHLRAVSTKEGETFATEIGALYMELSASENVRDIEDAFHCLYREYNRAEKREKVKRLSARLQLRQTIKNFTDKHLYHRSRTHTL</sequence>
<dbReference type="PRINTS" id="PR00449">
    <property type="entry name" value="RASTRNSFRMNG"/>
</dbReference>
<dbReference type="PANTHER" id="PTHR45704">
    <property type="entry name" value="RAS-LIKE FAMILY MEMBER 11"/>
    <property type="match status" value="1"/>
</dbReference>
<evidence type="ECO:0000256" key="3">
    <source>
        <dbReference type="ARBA" id="ARBA00022801"/>
    </source>
</evidence>
<proteinExistence type="inferred from homology"/>
<dbReference type="Gene3D" id="3.40.50.300">
    <property type="entry name" value="P-loop containing nucleotide triphosphate hydrolases"/>
    <property type="match status" value="1"/>
</dbReference>
<dbReference type="AlphaFoldDB" id="A0A2G8JYG4"/>
<dbReference type="GO" id="GO:0003925">
    <property type="term" value="F:G protein activity"/>
    <property type="evidence" value="ECO:0007669"/>
    <property type="project" value="UniProtKB-EC"/>
</dbReference>
<dbReference type="STRING" id="307972.A0A2G8JYG4"/>
<dbReference type="SMART" id="SM00173">
    <property type="entry name" value="RAS"/>
    <property type="match status" value="1"/>
</dbReference>
<dbReference type="Pfam" id="PF00071">
    <property type="entry name" value="Ras"/>
    <property type="match status" value="1"/>
</dbReference>
<dbReference type="EMBL" id="MRZV01001081">
    <property type="protein sequence ID" value="PIK40821.1"/>
    <property type="molecule type" value="Genomic_DNA"/>
</dbReference>
<evidence type="ECO:0000313" key="5">
    <source>
        <dbReference type="EMBL" id="PIK40821.1"/>
    </source>
</evidence>
<comment type="caution">
    <text evidence="5">The sequence shown here is derived from an EMBL/GenBank/DDBJ whole genome shotgun (WGS) entry which is preliminary data.</text>
</comment>
<gene>
    <name evidence="5" type="ORF">BSL78_22332</name>
</gene>
<comment type="similarity">
    <text evidence="1">Belongs to the small GTPase superfamily. Ras family.</text>
</comment>
<dbReference type="InterPro" id="IPR027417">
    <property type="entry name" value="P-loop_NTPase"/>
</dbReference>
<accession>A0A2G8JYG4</accession>